<evidence type="ECO:0000256" key="5">
    <source>
        <dbReference type="PROSITE-ProRule" id="PRU00117"/>
    </source>
</evidence>
<reference evidence="10 11" key="1">
    <citation type="submission" date="2020-10" db="EMBL/GenBank/DDBJ databases">
        <title>The Coptis chinensis genome and diversification of protoberbering-type alkaloids.</title>
        <authorList>
            <person name="Wang B."/>
            <person name="Shu S."/>
            <person name="Song C."/>
            <person name="Liu Y."/>
        </authorList>
    </citation>
    <scope>NUCLEOTIDE SEQUENCE [LARGE SCALE GENOMIC DNA]</scope>
    <source>
        <strain evidence="10">HL-2020</strain>
        <tissue evidence="10">Leaf</tissue>
    </source>
</reference>
<feature type="transmembrane region" description="Helical" evidence="8">
    <location>
        <begin position="228"/>
        <end position="247"/>
    </location>
</feature>
<accession>A0A835H0G7</accession>
<evidence type="ECO:0000256" key="4">
    <source>
        <dbReference type="ARBA" id="ARBA00022833"/>
    </source>
</evidence>
<dbReference type="SUPFAM" id="SSF90229">
    <property type="entry name" value="CCCH zinc finger"/>
    <property type="match status" value="2"/>
</dbReference>
<gene>
    <name evidence="10" type="ORF">IFM89_010504</name>
</gene>
<dbReference type="EMBL" id="JADFTS010000009">
    <property type="protein sequence ID" value="KAF9588478.1"/>
    <property type="molecule type" value="Genomic_DNA"/>
</dbReference>
<keyword evidence="1 6" id="KW-0479">Metal-binding</keyword>
<evidence type="ECO:0000313" key="10">
    <source>
        <dbReference type="EMBL" id="KAF9588478.1"/>
    </source>
</evidence>
<dbReference type="SMART" id="SM00322">
    <property type="entry name" value="KH"/>
    <property type="match status" value="1"/>
</dbReference>
<dbReference type="Pfam" id="PF00013">
    <property type="entry name" value="KH_1"/>
    <property type="match status" value="1"/>
</dbReference>
<evidence type="ECO:0000256" key="8">
    <source>
        <dbReference type="SAM" id="Phobius"/>
    </source>
</evidence>
<keyword evidence="11" id="KW-1185">Reference proteome</keyword>
<keyword evidence="3 6" id="KW-0863">Zinc-finger</keyword>
<dbReference type="InterPro" id="IPR000571">
    <property type="entry name" value="Znf_CCCH"/>
</dbReference>
<keyword evidence="4 6" id="KW-0862">Zinc</keyword>
<feature type="region of interest" description="Disordered" evidence="7">
    <location>
        <begin position="1"/>
        <end position="36"/>
    </location>
</feature>
<evidence type="ECO:0000256" key="7">
    <source>
        <dbReference type="SAM" id="MobiDB-lite"/>
    </source>
</evidence>
<keyword evidence="8" id="KW-0812">Transmembrane</keyword>
<evidence type="ECO:0000256" key="3">
    <source>
        <dbReference type="ARBA" id="ARBA00022771"/>
    </source>
</evidence>
<feature type="transmembrane region" description="Helical" evidence="8">
    <location>
        <begin position="259"/>
        <end position="279"/>
    </location>
</feature>
<dbReference type="PROSITE" id="PS50084">
    <property type="entry name" value="KH_TYPE_1"/>
    <property type="match status" value="1"/>
</dbReference>
<dbReference type="Gene3D" id="4.10.1000.10">
    <property type="entry name" value="Zinc finger, CCCH-type"/>
    <property type="match status" value="1"/>
</dbReference>
<dbReference type="AlphaFoldDB" id="A0A835H0G7"/>
<proteinExistence type="predicted"/>
<sequence>MEGRKRGRSDGFFNGNGGGGFKKNRQEMDSFQPGLGSKSKPCMKFFNTTGCPFGEGCHFLHYVPDGINAVAQMTNLGGNHSHPPASRNAMGPPSIPNGSLHRSQDPRCATKSKAPLGPSHEDPRAMGLMSRRFPCRVEPPHWPHRRCEVLVPWQPPRSAWMPRLRGAIIGKSGVNSKQICRVTGAKLSIRDHESDPNLRNIELEGNFDQIKQASSMVRDLIVNIGSTMGHGMMAMVIPLVVPIMALLQTTSRQSCVRTYSFTVTSHFLITLGLSFPIFIASCTSHPLEGIVKRSSIPNEIDAKKSLLWKPRVQCLVSIGAVSARDGKKHRSAPQSGRVCLVFVAPYCWRQLYSPLTEVIDYPLLSPTAKGSCTFGDRCHFAHGQNDLRKSAV</sequence>
<evidence type="ECO:0000259" key="9">
    <source>
        <dbReference type="PROSITE" id="PS50103"/>
    </source>
</evidence>
<feature type="region of interest" description="Disordered" evidence="7">
    <location>
        <begin position="74"/>
        <end position="125"/>
    </location>
</feature>
<dbReference type="InterPro" id="IPR045877">
    <property type="entry name" value="ZFP36-like"/>
</dbReference>
<keyword evidence="8" id="KW-1133">Transmembrane helix</keyword>
<dbReference type="InterPro" id="IPR036855">
    <property type="entry name" value="Znf_CCCH_sf"/>
</dbReference>
<feature type="zinc finger region" description="C3H1-type" evidence="6">
    <location>
        <begin position="36"/>
        <end position="64"/>
    </location>
</feature>
<dbReference type="Pfam" id="PF00642">
    <property type="entry name" value="zf-CCCH"/>
    <property type="match status" value="1"/>
</dbReference>
<comment type="caution">
    <text evidence="10">The sequence shown here is derived from an EMBL/GenBank/DDBJ whole genome shotgun (WGS) entry which is preliminary data.</text>
</comment>
<protein>
    <recommendedName>
        <fullName evidence="9">C3H1-type domain-containing protein</fullName>
    </recommendedName>
</protein>
<dbReference type="InterPro" id="IPR004088">
    <property type="entry name" value="KH_dom_type_1"/>
</dbReference>
<dbReference type="Gene3D" id="3.30.1370.10">
    <property type="entry name" value="K Homology domain, type 1"/>
    <property type="match status" value="1"/>
</dbReference>
<dbReference type="PROSITE" id="PS50103">
    <property type="entry name" value="ZF_C3H1"/>
    <property type="match status" value="2"/>
</dbReference>
<evidence type="ECO:0000256" key="6">
    <source>
        <dbReference type="PROSITE-ProRule" id="PRU00723"/>
    </source>
</evidence>
<feature type="domain" description="C3H1-type" evidence="9">
    <location>
        <begin position="368"/>
        <end position="385"/>
    </location>
</feature>
<dbReference type="CDD" id="cd22464">
    <property type="entry name" value="KH-I_AtC3H36_like"/>
    <property type="match status" value="1"/>
</dbReference>
<dbReference type="Proteomes" id="UP000631114">
    <property type="component" value="Unassembled WGS sequence"/>
</dbReference>
<keyword evidence="2" id="KW-0677">Repeat</keyword>
<evidence type="ECO:0000256" key="2">
    <source>
        <dbReference type="ARBA" id="ARBA00022737"/>
    </source>
</evidence>
<dbReference type="InterPro" id="IPR004087">
    <property type="entry name" value="KH_dom"/>
</dbReference>
<evidence type="ECO:0000313" key="11">
    <source>
        <dbReference type="Proteomes" id="UP000631114"/>
    </source>
</evidence>
<dbReference type="GO" id="GO:0003729">
    <property type="term" value="F:mRNA binding"/>
    <property type="evidence" value="ECO:0007669"/>
    <property type="project" value="InterPro"/>
</dbReference>
<dbReference type="GO" id="GO:0008270">
    <property type="term" value="F:zinc ion binding"/>
    <property type="evidence" value="ECO:0007669"/>
    <property type="project" value="UniProtKB-KW"/>
</dbReference>
<dbReference type="InterPro" id="IPR036612">
    <property type="entry name" value="KH_dom_type_1_sf"/>
</dbReference>
<feature type="domain" description="C3H1-type" evidence="9">
    <location>
        <begin position="36"/>
        <end position="64"/>
    </location>
</feature>
<name>A0A835H0G7_9MAGN</name>
<dbReference type="OrthoDB" id="410307at2759"/>
<keyword evidence="5" id="KW-0694">RNA-binding</keyword>
<organism evidence="10 11">
    <name type="scientific">Coptis chinensis</name>
    <dbReference type="NCBI Taxonomy" id="261450"/>
    <lineage>
        <taxon>Eukaryota</taxon>
        <taxon>Viridiplantae</taxon>
        <taxon>Streptophyta</taxon>
        <taxon>Embryophyta</taxon>
        <taxon>Tracheophyta</taxon>
        <taxon>Spermatophyta</taxon>
        <taxon>Magnoliopsida</taxon>
        <taxon>Ranunculales</taxon>
        <taxon>Ranunculaceae</taxon>
        <taxon>Coptidoideae</taxon>
        <taxon>Coptis</taxon>
    </lineage>
</organism>
<dbReference type="SUPFAM" id="SSF54791">
    <property type="entry name" value="Eukaryotic type KH-domain (KH-domain type I)"/>
    <property type="match status" value="1"/>
</dbReference>
<feature type="zinc finger region" description="C3H1-type" evidence="6">
    <location>
        <begin position="368"/>
        <end position="385"/>
    </location>
</feature>
<dbReference type="PANTHER" id="PTHR12547:SF184">
    <property type="entry name" value="CCCH-TYPE ZN-FINGER PROTEIN"/>
    <property type="match status" value="1"/>
</dbReference>
<dbReference type="PANTHER" id="PTHR12547">
    <property type="entry name" value="CCCH ZINC FINGER/TIS11-RELATED"/>
    <property type="match status" value="1"/>
</dbReference>
<evidence type="ECO:0000256" key="1">
    <source>
        <dbReference type="ARBA" id="ARBA00022723"/>
    </source>
</evidence>
<keyword evidence="8" id="KW-0472">Membrane</keyword>